<name>A0ABY8FZA5_9ACTO</name>
<evidence type="ECO:0000256" key="5">
    <source>
        <dbReference type="ARBA" id="ARBA00023136"/>
    </source>
</evidence>
<feature type="transmembrane region" description="Helical" evidence="6">
    <location>
        <begin position="243"/>
        <end position="262"/>
    </location>
</feature>
<evidence type="ECO:0000256" key="4">
    <source>
        <dbReference type="ARBA" id="ARBA00022989"/>
    </source>
</evidence>
<gene>
    <name evidence="7" type="ORF">P7079_02445</name>
</gene>
<organism evidence="7 8">
    <name type="scientific">Arcanobacterium canis</name>
    <dbReference type="NCBI Taxonomy" id="999183"/>
    <lineage>
        <taxon>Bacteria</taxon>
        <taxon>Bacillati</taxon>
        <taxon>Actinomycetota</taxon>
        <taxon>Actinomycetes</taxon>
        <taxon>Actinomycetales</taxon>
        <taxon>Actinomycetaceae</taxon>
        <taxon>Arcanobacterium</taxon>
    </lineage>
</organism>
<dbReference type="PANTHER" id="PTHR30213:SF1">
    <property type="entry name" value="INNER MEMBRANE PROTEIN YHJD"/>
    <property type="match status" value="1"/>
</dbReference>
<sequence>MSNKTQVADSHASAPTQTTSLMDKLWAVIDWVMNLRPVRANTRYGYQRGWLLSGGIAYSALFALGGALTIGLTIFSYTLGQNPSLMARLESGINSALPGILKTQDHPNGLVAAKDLVVDNPFNFVTLTALFIMLWSTLSLMGSLRTSIQAMFGLSALPRTFIVTKAIDLAGIVTLAVGLVAGILLVSGATQFSTIVFDALGISGSVAQGILQVGSLVLAGVADMAVFAFLIRVVAGARVPAKDLLIGTSVGALASSLIRVLGTAAVGSVANNPILAPFAALATVMLWVNLVARITLLAAAVCANPPKPLDVTEENYAHLADTPNYVTLSAPQTQDWEHDSVTGVVMPLKETAIEDIPRWEGWRAERKRKALLRAKEQLAEANYAYENAKQEYENGARAQYAKRTHYSTLGAAS</sequence>
<accession>A0ABY8FZA5</accession>
<keyword evidence="4 6" id="KW-1133">Transmembrane helix</keyword>
<keyword evidence="2" id="KW-1003">Cell membrane</keyword>
<protein>
    <submittedName>
        <fullName evidence="7">YihY/virulence factor BrkB family protein</fullName>
    </submittedName>
</protein>
<evidence type="ECO:0000313" key="7">
    <source>
        <dbReference type="EMBL" id="WFM83858.1"/>
    </source>
</evidence>
<feature type="transmembrane region" description="Helical" evidence="6">
    <location>
        <begin position="209"/>
        <end position="231"/>
    </location>
</feature>
<evidence type="ECO:0000256" key="3">
    <source>
        <dbReference type="ARBA" id="ARBA00022692"/>
    </source>
</evidence>
<evidence type="ECO:0000256" key="6">
    <source>
        <dbReference type="SAM" id="Phobius"/>
    </source>
</evidence>
<feature type="transmembrane region" description="Helical" evidence="6">
    <location>
        <begin position="124"/>
        <end position="145"/>
    </location>
</feature>
<evidence type="ECO:0000313" key="8">
    <source>
        <dbReference type="Proteomes" id="UP001215216"/>
    </source>
</evidence>
<keyword evidence="8" id="KW-1185">Reference proteome</keyword>
<dbReference type="PANTHER" id="PTHR30213">
    <property type="entry name" value="INNER MEMBRANE PROTEIN YHJD"/>
    <property type="match status" value="1"/>
</dbReference>
<keyword evidence="5 6" id="KW-0472">Membrane</keyword>
<feature type="transmembrane region" description="Helical" evidence="6">
    <location>
        <begin position="274"/>
        <end position="292"/>
    </location>
</feature>
<dbReference type="InterPro" id="IPR017039">
    <property type="entry name" value="Virul_fac_BrkB"/>
</dbReference>
<dbReference type="RefSeq" id="WP_278013253.1">
    <property type="nucleotide sequence ID" value="NZ_CP121208.1"/>
</dbReference>
<feature type="transmembrane region" description="Helical" evidence="6">
    <location>
        <begin position="49"/>
        <end position="77"/>
    </location>
</feature>
<keyword evidence="3 6" id="KW-0812">Transmembrane</keyword>
<feature type="transmembrane region" description="Helical" evidence="6">
    <location>
        <begin position="166"/>
        <end position="189"/>
    </location>
</feature>
<dbReference type="Proteomes" id="UP001215216">
    <property type="component" value="Chromosome"/>
</dbReference>
<dbReference type="Pfam" id="PF03631">
    <property type="entry name" value="Virul_fac_BrkB"/>
    <property type="match status" value="1"/>
</dbReference>
<evidence type="ECO:0000256" key="2">
    <source>
        <dbReference type="ARBA" id="ARBA00022475"/>
    </source>
</evidence>
<reference evidence="7 8" key="1">
    <citation type="submission" date="2023-03" db="EMBL/GenBank/DDBJ databases">
        <title>Complete genome of Arcanobacterium canis strain DSM 25104 isolated in 2010 from a canine otitis externa in Germany.</title>
        <authorList>
            <person name="Borowiak M."/>
            <person name="Kreitlow A."/>
            <person name="Malorny B."/>
            <person name="Laemmler C."/>
            <person name="Prenger-Berninghoff E."/>
            <person name="Ploetz M."/>
            <person name="Abdulmawjood A."/>
        </authorList>
    </citation>
    <scope>NUCLEOTIDE SEQUENCE [LARGE SCALE GENOMIC DNA]</scope>
    <source>
        <strain evidence="7 8">DSM 25104</strain>
    </source>
</reference>
<dbReference type="EMBL" id="CP121208">
    <property type="protein sequence ID" value="WFM83858.1"/>
    <property type="molecule type" value="Genomic_DNA"/>
</dbReference>
<evidence type="ECO:0000256" key="1">
    <source>
        <dbReference type="ARBA" id="ARBA00004651"/>
    </source>
</evidence>
<proteinExistence type="predicted"/>
<comment type="subcellular location">
    <subcellularLocation>
        <location evidence="1">Cell membrane</location>
        <topology evidence="1">Multi-pass membrane protein</topology>
    </subcellularLocation>
</comment>